<evidence type="ECO:0000259" key="7">
    <source>
        <dbReference type="PROSITE" id="PS01180"/>
    </source>
</evidence>
<dbReference type="SMART" id="SM00042">
    <property type="entry name" value="CUB"/>
    <property type="match status" value="1"/>
</dbReference>
<keyword evidence="3" id="KW-0964">Secreted</keyword>
<dbReference type="InterPro" id="IPR000124">
    <property type="entry name" value="Spermadhesin"/>
</dbReference>
<keyword evidence="9" id="KW-1185">Reference proteome</keyword>
<protein>
    <recommendedName>
        <fullName evidence="7">CUB domain-containing protein</fullName>
    </recommendedName>
</protein>
<dbReference type="CDD" id="cd00041">
    <property type="entry name" value="CUB"/>
    <property type="match status" value="1"/>
</dbReference>
<evidence type="ECO:0000256" key="5">
    <source>
        <dbReference type="ARBA" id="ARBA00023157"/>
    </source>
</evidence>
<organism evidence="8 9">
    <name type="scientific">Catagonus wagneri</name>
    <name type="common">Chacoan peccary</name>
    <dbReference type="NCBI Taxonomy" id="51154"/>
    <lineage>
        <taxon>Eukaryota</taxon>
        <taxon>Metazoa</taxon>
        <taxon>Chordata</taxon>
        <taxon>Craniata</taxon>
        <taxon>Vertebrata</taxon>
        <taxon>Euteleostomi</taxon>
        <taxon>Mammalia</taxon>
        <taxon>Eutheria</taxon>
        <taxon>Laurasiatheria</taxon>
        <taxon>Artiodactyla</taxon>
        <taxon>Suina</taxon>
        <taxon>Tayassuidae</taxon>
        <taxon>Catagonus</taxon>
    </lineage>
</organism>
<accession>A0A8C3WAG5</accession>
<evidence type="ECO:0000256" key="4">
    <source>
        <dbReference type="ARBA" id="ARBA00022737"/>
    </source>
</evidence>
<evidence type="ECO:0000313" key="9">
    <source>
        <dbReference type="Proteomes" id="UP000694540"/>
    </source>
</evidence>
<proteinExistence type="inferred from homology"/>
<dbReference type="PROSITE" id="PS00985">
    <property type="entry name" value="SPERMADHESIN_1"/>
    <property type="match status" value="1"/>
</dbReference>
<reference evidence="8" key="1">
    <citation type="submission" date="2025-08" db="UniProtKB">
        <authorList>
            <consortium name="Ensembl"/>
        </authorList>
    </citation>
    <scope>IDENTIFICATION</scope>
</reference>
<dbReference type="AlphaFoldDB" id="A0A8C3WAG5"/>
<comment type="subcellular location">
    <subcellularLocation>
        <location evidence="1">Secreted</location>
    </subcellularLocation>
</comment>
<name>A0A8C3WAG5_9CETA</name>
<evidence type="ECO:0000256" key="1">
    <source>
        <dbReference type="ARBA" id="ARBA00004613"/>
    </source>
</evidence>
<evidence type="ECO:0000313" key="8">
    <source>
        <dbReference type="Ensembl" id="ENSCWAP00000013314.1"/>
    </source>
</evidence>
<dbReference type="GO" id="GO:0007338">
    <property type="term" value="P:single fertilization"/>
    <property type="evidence" value="ECO:0007669"/>
    <property type="project" value="InterPro"/>
</dbReference>
<comment type="caution">
    <text evidence="6">Lacks conserved residue(s) required for the propagation of feature annotation.</text>
</comment>
<dbReference type="InterPro" id="IPR000859">
    <property type="entry name" value="CUB_dom"/>
</dbReference>
<keyword evidence="5" id="KW-1015">Disulfide bond</keyword>
<evidence type="ECO:0000256" key="2">
    <source>
        <dbReference type="ARBA" id="ARBA00010668"/>
    </source>
</evidence>
<dbReference type="PROSITE" id="PS00986">
    <property type="entry name" value="SPERMADHESIN_2"/>
    <property type="match status" value="1"/>
</dbReference>
<dbReference type="Pfam" id="PF00431">
    <property type="entry name" value="CUB"/>
    <property type="match status" value="1"/>
</dbReference>
<dbReference type="SUPFAM" id="SSF49854">
    <property type="entry name" value="Spermadhesin, CUB domain"/>
    <property type="match status" value="1"/>
</dbReference>
<dbReference type="GeneTree" id="ENSGT00390000012112"/>
<dbReference type="Proteomes" id="UP000694540">
    <property type="component" value="Unplaced"/>
</dbReference>
<feature type="domain" description="CUB" evidence="7">
    <location>
        <begin position="27"/>
        <end position="128"/>
    </location>
</feature>
<keyword evidence="4" id="KW-0677">Repeat</keyword>
<dbReference type="PANTHER" id="PTHR24251:SF37">
    <property type="entry name" value="CUB DOMAIN-CONTAINING PROTEIN"/>
    <property type="match status" value="1"/>
</dbReference>
<evidence type="ECO:0000256" key="3">
    <source>
        <dbReference type="ARBA" id="ARBA00022525"/>
    </source>
</evidence>
<dbReference type="Gene3D" id="2.60.120.290">
    <property type="entry name" value="Spermadhesin, CUB domain"/>
    <property type="match status" value="1"/>
</dbReference>
<reference evidence="8" key="2">
    <citation type="submission" date="2025-09" db="UniProtKB">
        <authorList>
            <consortium name="Ensembl"/>
        </authorList>
    </citation>
    <scope>IDENTIFICATION</scope>
</reference>
<sequence length="132" mass="14378">PWSSSLSPPPLLRSPGSLPSPSDYRVCGGHLTDDYGTISTHEGPHTECVWTLQVDPNYKILVSMTSLNLTCGKEYVELLDGPPGSKSLGKFCNGLSILSRGSTSTMTVKYSRDSDHPTSPYEIIFLRDSQSK</sequence>
<dbReference type="PROSITE" id="PS01180">
    <property type="entry name" value="CUB"/>
    <property type="match status" value="1"/>
</dbReference>
<dbReference type="InterPro" id="IPR035914">
    <property type="entry name" value="Sperma_CUB_dom_sf"/>
</dbReference>
<comment type="similarity">
    <text evidence="2">Belongs to the spermadhesin family.</text>
</comment>
<dbReference type="GO" id="GO:0005576">
    <property type="term" value="C:extracellular region"/>
    <property type="evidence" value="ECO:0007669"/>
    <property type="project" value="UniProtKB-SubCell"/>
</dbReference>
<evidence type="ECO:0000256" key="6">
    <source>
        <dbReference type="PROSITE-ProRule" id="PRU00059"/>
    </source>
</evidence>
<dbReference type="PANTHER" id="PTHR24251">
    <property type="entry name" value="OVOCHYMASE-RELATED"/>
    <property type="match status" value="1"/>
</dbReference>
<dbReference type="Ensembl" id="ENSCWAT00000014466.1">
    <property type="protein sequence ID" value="ENSCWAP00000013314.1"/>
    <property type="gene ID" value="ENSCWAG00000010366.1"/>
</dbReference>